<dbReference type="EMBL" id="JAPNKA010000001">
    <property type="protein sequence ID" value="MCY1081999.1"/>
    <property type="molecule type" value="Genomic_DNA"/>
</dbReference>
<accession>A0ABT4AMC1</accession>
<evidence type="ECO:0008006" key="4">
    <source>
        <dbReference type="Google" id="ProtNLM"/>
    </source>
</evidence>
<reference evidence="2 3" key="1">
    <citation type="submission" date="2022-11" db="EMBL/GenBank/DDBJ databases">
        <title>Minimal conservation of predation-associated metabolite biosynthetic gene clusters underscores biosynthetic potential of Myxococcota including descriptions for ten novel species: Archangium lansinium sp. nov., Myxococcus landrumus sp. nov., Nannocystis bai.</title>
        <authorList>
            <person name="Ahearne A."/>
            <person name="Stevens C."/>
            <person name="Phillips K."/>
        </authorList>
    </citation>
    <scope>NUCLEOTIDE SEQUENCE [LARGE SCALE GENOMIC DNA]</scope>
    <source>
        <strain evidence="2 3">MIWBW</strain>
    </source>
</reference>
<evidence type="ECO:0000256" key="1">
    <source>
        <dbReference type="SAM" id="MobiDB-lite"/>
    </source>
</evidence>
<evidence type="ECO:0000313" key="2">
    <source>
        <dbReference type="EMBL" id="MCY1081999.1"/>
    </source>
</evidence>
<keyword evidence="3" id="KW-1185">Reference proteome</keyword>
<dbReference type="RefSeq" id="WP_267540578.1">
    <property type="nucleotide sequence ID" value="NZ_JAPNKA010000001.1"/>
</dbReference>
<protein>
    <recommendedName>
        <fullName evidence="4">Lipoprotein</fullName>
    </recommendedName>
</protein>
<dbReference type="Proteomes" id="UP001207654">
    <property type="component" value="Unassembled WGS sequence"/>
</dbReference>
<name>A0ABT4AMC1_9BACT</name>
<sequence length="270" mass="29097">MISRLAHVVFALVMATGTEEHRKIDPPRAHARASTDCVLDTANSWENQKGRVMNESVKPKSRRPHGNDGPSKVLAAMTGACLIAGCSGVRVLPDGTAACSAEAIAETKRVGIPPHSYFSVEVLGLPGSVGDVALIQEGPIEVRVTGPVHAYVPYEIANSPLCTDHPPNWVVPPECKGKTIVTETALLYGEARFKEERVQIRLHQLRDLGMIGPFCGVIAQRRSLSMLGLEKNPPEALRMLGVKQPPPGTVAVWSAAEVLIVEDESQKPRL</sequence>
<comment type="caution">
    <text evidence="2">The sequence shown here is derived from an EMBL/GenBank/DDBJ whole genome shotgun (WGS) entry which is preliminary data.</text>
</comment>
<organism evidence="2 3">
    <name type="scientific">Archangium lansingense</name>
    <dbReference type="NCBI Taxonomy" id="2995310"/>
    <lineage>
        <taxon>Bacteria</taxon>
        <taxon>Pseudomonadati</taxon>
        <taxon>Myxococcota</taxon>
        <taxon>Myxococcia</taxon>
        <taxon>Myxococcales</taxon>
        <taxon>Cystobacterineae</taxon>
        <taxon>Archangiaceae</taxon>
        <taxon>Archangium</taxon>
    </lineage>
</organism>
<proteinExistence type="predicted"/>
<feature type="region of interest" description="Disordered" evidence="1">
    <location>
        <begin position="49"/>
        <end position="70"/>
    </location>
</feature>
<evidence type="ECO:0000313" key="3">
    <source>
        <dbReference type="Proteomes" id="UP001207654"/>
    </source>
</evidence>
<gene>
    <name evidence="2" type="ORF">OV287_46880</name>
</gene>